<feature type="domain" description="Bromo" evidence="7">
    <location>
        <begin position="457"/>
        <end position="529"/>
    </location>
</feature>
<proteinExistence type="predicted"/>
<feature type="compositionally biased region" description="Basic and acidic residues" evidence="6">
    <location>
        <begin position="8"/>
        <end position="26"/>
    </location>
</feature>
<dbReference type="GO" id="GO:0006338">
    <property type="term" value="P:chromatin remodeling"/>
    <property type="evidence" value="ECO:0000318"/>
    <property type="project" value="GO_Central"/>
</dbReference>
<evidence type="ECO:0000256" key="5">
    <source>
        <dbReference type="SAM" id="Coils"/>
    </source>
</evidence>
<feature type="compositionally biased region" description="Basic and acidic residues" evidence="6">
    <location>
        <begin position="181"/>
        <end position="190"/>
    </location>
</feature>
<feature type="region of interest" description="Disordered" evidence="6">
    <location>
        <begin position="1"/>
        <end position="131"/>
    </location>
</feature>
<dbReference type="SUPFAM" id="SSF47370">
    <property type="entry name" value="Bromodomain"/>
    <property type="match status" value="1"/>
</dbReference>
<dbReference type="InterPro" id="IPR037377">
    <property type="entry name" value="GTE_bromo"/>
</dbReference>
<protein>
    <recommendedName>
        <fullName evidence="11">Bromo domain-containing protein</fullName>
    </recommendedName>
</protein>
<dbReference type="InterPro" id="IPR027353">
    <property type="entry name" value="NET_dom"/>
</dbReference>
<dbReference type="GO" id="GO:0004674">
    <property type="term" value="F:protein serine/threonine kinase activity"/>
    <property type="evidence" value="ECO:0000318"/>
    <property type="project" value="GO_Central"/>
</dbReference>
<dbReference type="PROSITE" id="PS51525">
    <property type="entry name" value="NET"/>
    <property type="match status" value="1"/>
</dbReference>
<dbReference type="CDD" id="cd05506">
    <property type="entry name" value="Bromo_plant1"/>
    <property type="match status" value="1"/>
</dbReference>
<feature type="coiled-coil region" evidence="5">
    <location>
        <begin position="256"/>
        <end position="283"/>
    </location>
</feature>
<feature type="compositionally biased region" description="Low complexity" evidence="6">
    <location>
        <begin position="751"/>
        <end position="773"/>
    </location>
</feature>
<gene>
    <name evidence="9" type="ORF">MIMGU_mgv11b001319mg</name>
</gene>
<dbReference type="EMBL" id="KI630206">
    <property type="protein sequence ID" value="EYU45005.1"/>
    <property type="molecule type" value="Genomic_DNA"/>
</dbReference>
<keyword evidence="2 4" id="KW-0103">Bromodomain</keyword>
<evidence type="ECO:0000256" key="2">
    <source>
        <dbReference type="ARBA" id="ARBA00023117"/>
    </source>
</evidence>
<name>A0A022S1A7_ERYGU</name>
<dbReference type="OMA" id="LQVFRNC"/>
<evidence type="ECO:0000256" key="4">
    <source>
        <dbReference type="PROSITE-ProRule" id="PRU00035"/>
    </source>
</evidence>
<feature type="compositionally biased region" description="Polar residues" evidence="6">
    <location>
        <begin position="38"/>
        <end position="55"/>
    </location>
</feature>
<dbReference type="Proteomes" id="UP000030748">
    <property type="component" value="Unassembled WGS sequence"/>
</dbReference>
<dbReference type="InterPro" id="IPR036427">
    <property type="entry name" value="Bromodomain-like_sf"/>
</dbReference>
<dbReference type="GO" id="GO:0005634">
    <property type="term" value="C:nucleus"/>
    <property type="evidence" value="ECO:0000318"/>
    <property type="project" value="GO_Central"/>
</dbReference>
<sequence>MDSGITRDSSDDLNWRERCRWNEHRKVYTRRINRKPNRTSNNSDTAATEASTAGSPTAVAARETTPNPTTTPTPTNVPSSPAASPSTAKVSTASASEDFNDRHKDSAAASVPPITSGGYPTATPPRRSAADDELHQPLEALVGKDADLSLGQEQSPSNNSVEKNVDTSSTQHQVQQFNDGNEAHNLRESSPRSCENGLSNGREGASAQIPIGIDSDNEGQLISIPTVNGVVKPLVISKDDDKIRFQLVKETSKVEIKELTTKLEFQLDQVRRLVEQVEAKELQLSSCNTQISSSNLSNSNYISIEGGNAGGHSYSQLHDLVDKRVLVRVDSDMGMVGHQEIRPTGLSRVNSDVGSTRNREPRTYSRQLTIAVMENDHGPGVFLEKEKRTPKANQYYRKSEFLLGKDRLPPESNKRLKTSNGRKHNGEKDHAMRFGFGFDKSRNQAFRSCGSLLQKLMKHKHAWVFNEPVDAKAMGLVDYHDIIKHPMDFGTIKTRLSQNWYKIPREFAEDVRLVFRNAMTYNPKGQDVHIMAEELSQVFEEKWAAIEAEYNPYLKYQIPNAPSQTHFAPAIPFPLYVPSAPHMRTFDRPDTMATAMAVDPKGQRTHVGRRRVPKKPKAKDLDKRDMTYEEKQRLSTKLQSLPTEKLDAIVQIIKKRSTALSQHDDEIEVDIDNVDAETLWELDRFVSNFRKSLSKNKRKAELALQARSASNQTVALTNPTSAVVAEVQIENGTALEKSAAPRAAEGDNGRSSSSSSSSSDGSSSSDSDSDSSSENGSDAGQT</sequence>
<dbReference type="PROSITE" id="PS50014">
    <property type="entry name" value="BROMODOMAIN_2"/>
    <property type="match status" value="1"/>
</dbReference>
<dbReference type="GO" id="GO:0006357">
    <property type="term" value="P:regulation of transcription by RNA polymerase II"/>
    <property type="evidence" value="ECO:0000318"/>
    <property type="project" value="GO_Central"/>
</dbReference>
<feature type="region of interest" description="Disordered" evidence="6">
    <location>
        <begin position="600"/>
        <end position="623"/>
    </location>
</feature>
<evidence type="ECO:0000256" key="6">
    <source>
        <dbReference type="SAM" id="MobiDB-lite"/>
    </source>
</evidence>
<evidence type="ECO:0000256" key="3">
    <source>
        <dbReference type="ARBA" id="ARBA00023163"/>
    </source>
</evidence>
<feature type="compositionally biased region" description="Polar residues" evidence="6">
    <location>
        <begin position="151"/>
        <end position="179"/>
    </location>
</feature>
<feature type="region of interest" description="Disordered" evidence="6">
    <location>
        <begin position="149"/>
        <end position="212"/>
    </location>
</feature>
<accession>A0A022S1A7</accession>
<dbReference type="KEGG" id="egt:105968031"/>
<dbReference type="eggNOG" id="KOG1474">
    <property type="taxonomic scope" value="Eukaryota"/>
</dbReference>
<reference evidence="9 10" key="1">
    <citation type="journal article" date="2013" name="Proc. Natl. Acad. Sci. U.S.A.">
        <title>Fine-scale variation in meiotic recombination in Mimulus inferred from population shotgun sequencing.</title>
        <authorList>
            <person name="Hellsten U."/>
            <person name="Wright K.M."/>
            <person name="Jenkins J."/>
            <person name="Shu S."/>
            <person name="Yuan Y."/>
            <person name="Wessler S.R."/>
            <person name="Schmutz J."/>
            <person name="Willis J.H."/>
            <person name="Rokhsar D.S."/>
        </authorList>
    </citation>
    <scope>NUCLEOTIDE SEQUENCE [LARGE SCALE GENOMIC DNA]</scope>
    <source>
        <strain evidence="10">cv. DUN x IM62</strain>
    </source>
</reference>
<dbReference type="PROSITE" id="PS00633">
    <property type="entry name" value="BROMODOMAIN_1"/>
    <property type="match status" value="1"/>
</dbReference>
<keyword evidence="10" id="KW-1185">Reference proteome</keyword>
<dbReference type="GO" id="GO:0042393">
    <property type="term" value="F:histone binding"/>
    <property type="evidence" value="ECO:0000318"/>
    <property type="project" value="GO_Central"/>
</dbReference>
<dbReference type="Gene3D" id="1.20.920.10">
    <property type="entry name" value="Bromodomain-like"/>
    <property type="match status" value="1"/>
</dbReference>
<dbReference type="PANTHER" id="PTHR45926">
    <property type="entry name" value="OSJNBA0053K19.4 PROTEIN"/>
    <property type="match status" value="1"/>
</dbReference>
<evidence type="ECO:0008006" key="11">
    <source>
        <dbReference type="Google" id="ProtNLM"/>
    </source>
</evidence>
<evidence type="ECO:0000259" key="8">
    <source>
        <dbReference type="PROSITE" id="PS51525"/>
    </source>
</evidence>
<feature type="compositionally biased region" description="Basic residues" evidence="6">
    <location>
        <begin position="27"/>
        <end position="37"/>
    </location>
</feature>
<keyword evidence="5" id="KW-0175">Coiled coil</keyword>
<dbReference type="GO" id="GO:0000785">
    <property type="term" value="C:chromatin"/>
    <property type="evidence" value="ECO:0000318"/>
    <property type="project" value="GO_Central"/>
</dbReference>
<keyword evidence="3" id="KW-0804">Transcription</keyword>
<evidence type="ECO:0000313" key="9">
    <source>
        <dbReference type="EMBL" id="EYU45005.1"/>
    </source>
</evidence>
<dbReference type="AlphaFoldDB" id="A0A022S1A7"/>
<evidence type="ECO:0000256" key="1">
    <source>
        <dbReference type="ARBA" id="ARBA00023015"/>
    </source>
</evidence>
<feature type="region of interest" description="Disordered" evidence="6">
    <location>
        <begin position="407"/>
        <end position="428"/>
    </location>
</feature>
<feature type="compositionally biased region" description="Low complexity" evidence="6">
    <location>
        <begin position="64"/>
        <end position="96"/>
    </location>
</feature>
<dbReference type="STRING" id="4155.A0A022S1A7"/>
<dbReference type="Pfam" id="PF00439">
    <property type="entry name" value="Bromodomain"/>
    <property type="match status" value="1"/>
</dbReference>
<feature type="domain" description="NET" evidence="8">
    <location>
        <begin position="616"/>
        <end position="697"/>
    </location>
</feature>
<dbReference type="SMART" id="SM00297">
    <property type="entry name" value="BROMO"/>
    <property type="match status" value="1"/>
</dbReference>
<dbReference type="InterPro" id="IPR001487">
    <property type="entry name" value="Bromodomain"/>
</dbReference>
<dbReference type="PRINTS" id="PR00503">
    <property type="entry name" value="BROMODOMAIN"/>
</dbReference>
<dbReference type="GO" id="GO:0003682">
    <property type="term" value="F:chromatin binding"/>
    <property type="evidence" value="ECO:0000318"/>
    <property type="project" value="GO_Central"/>
</dbReference>
<dbReference type="Gene3D" id="1.20.1270.220">
    <property type="match status" value="1"/>
</dbReference>
<keyword evidence="1" id="KW-0805">Transcription regulation</keyword>
<dbReference type="InterPro" id="IPR018359">
    <property type="entry name" value="Bromodomain_CS"/>
</dbReference>
<dbReference type="InterPro" id="IPR038336">
    <property type="entry name" value="NET_sf"/>
</dbReference>
<evidence type="ECO:0000259" key="7">
    <source>
        <dbReference type="PROSITE" id="PS50014"/>
    </source>
</evidence>
<organism evidence="9 10">
    <name type="scientific">Erythranthe guttata</name>
    <name type="common">Yellow monkey flower</name>
    <name type="synonym">Mimulus guttatus</name>
    <dbReference type="NCBI Taxonomy" id="4155"/>
    <lineage>
        <taxon>Eukaryota</taxon>
        <taxon>Viridiplantae</taxon>
        <taxon>Streptophyta</taxon>
        <taxon>Embryophyta</taxon>
        <taxon>Tracheophyta</taxon>
        <taxon>Spermatophyta</taxon>
        <taxon>Magnoliopsida</taxon>
        <taxon>eudicotyledons</taxon>
        <taxon>Gunneridae</taxon>
        <taxon>Pentapetalae</taxon>
        <taxon>asterids</taxon>
        <taxon>lamiids</taxon>
        <taxon>Lamiales</taxon>
        <taxon>Phrymaceae</taxon>
        <taxon>Erythranthe</taxon>
    </lineage>
</organism>
<evidence type="ECO:0000313" key="10">
    <source>
        <dbReference type="Proteomes" id="UP000030748"/>
    </source>
</evidence>
<dbReference type="Pfam" id="PF17035">
    <property type="entry name" value="BET"/>
    <property type="match status" value="1"/>
</dbReference>
<dbReference type="PhylomeDB" id="A0A022S1A7"/>
<dbReference type="OrthoDB" id="21449at2759"/>
<feature type="compositionally biased region" description="Basic residues" evidence="6">
    <location>
        <begin position="603"/>
        <end position="617"/>
    </location>
</feature>
<feature type="region of interest" description="Disordered" evidence="6">
    <location>
        <begin position="733"/>
        <end position="782"/>
    </location>
</feature>